<dbReference type="RefSeq" id="WP_204058394.1">
    <property type="nucleotide sequence ID" value="NZ_BAAAGP010000010.1"/>
</dbReference>
<comment type="caution">
    <text evidence="12">The sequence shown here is derived from an EMBL/GenBank/DDBJ whole genome shotgun (WGS) entry which is preliminary data.</text>
</comment>
<keyword evidence="9" id="KW-0472">Membrane</keyword>
<dbReference type="Gene3D" id="1.20.5.1930">
    <property type="match status" value="1"/>
</dbReference>
<evidence type="ECO:0000256" key="1">
    <source>
        <dbReference type="ARBA" id="ARBA00000085"/>
    </source>
</evidence>
<evidence type="ECO:0000256" key="9">
    <source>
        <dbReference type="SAM" id="Phobius"/>
    </source>
</evidence>
<evidence type="ECO:0000256" key="3">
    <source>
        <dbReference type="ARBA" id="ARBA00022553"/>
    </source>
</evidence>
<protein>
    <recommendedName>
        <fullName evidence="2">histidine kinase</fullName>
        <ecNumber evidence="2">2.7.13.3</ecNumber>
    </recommendedName>
</protein>
<feature type="domain" description="Signal transduction histidine kinase subgroup 3 dimerisation and phosphoacceptor" evidence="11">
    <location>
        <begin position="230"/>
        <end position="295"/>
    </location>
</feature>
<dbReference type="Pfam" id="PF07730">
    <property type="entry name" value="HisKA_3"/>
    <property type="match status" value="1"/>
</dbReference>
<gene>
    <name evidence="12" type="ORF">Mco01_40220</name>
</gene>
<dbReference type="InterPro" id="IPR036890">
    <property type="entry name" value="HATPase_C_sf"/>
</dbReference>
<evidence type="ECO:0000256" key="2">
    <source>
        <dbReference type="ARBA" id="ARBA00012438"/>
    </source>
</evidence>
<dbReference type="CDD" id="cd16917">
    <property type="entry name" value="HATPase_UhpB-NarQ-NarX-like"/>
    <property type="match status" value="1"/>
</dbReference>
<dbReference type="PANTHER" id="PTHR24421:SF10">
    <property type="entry name" value="NITRATE_NITRITE SENSOR PROTEIN NARQ"/>
    <property type="match status" value="1"/>
</dbReference>
<evidence type="ECO:0000256" key="5">
    <source>
        <dbReference type="ARBA" id="ARBA00022741"/>
    </source>
</evidence>
<keyword evidence="13" id="KW-1185">Reference proteome</keyword>
<keyword evidence="5" id="KW-0547">Nucleotide-binding</keyword>
<evidence type="ECO:0000256" key="4">
    <source>
        <dbReference type="ARBA" id="ARBA00022679"/>
    </source>
</evidence>
<keyword evidence="8" id="KW-0902">Two-component regulatory system</keyword>
<dbReference type="PANTHER" id="PTHR24421">
    <property type="entry name" value="NITRATE/NITRITE SENSOR PROTEIN NARX-RELATED"/>
    <property type="match status" value="1"/>
</dbReference>
<evidence type="ECO:0000256" key="7">
    <source>
        <dbReference type="ARBA" id="ARBA00022840"/>
    </source>
</evidence>
<keyword evidence="3" id="KW-0597">Phosphoprotein</keyword>
<dbReference type="Pfam" id="PF02518">
    <property type="entry name" value="HATPase_c"/>
    <property type="match status" value="1"/>
</dbReference>
<accession>A0ABQ4G1S9</accession>
<keyword evidence="6" id="KW-0418">Kinase</keyword>
<organism evidence="12 13">
    <name type="scientific">Microbispora corallina</name>
    <dbReference type="NCBI Taxonomy" id="83302"/>
    <lineage>
        <taxon>Bacteria</taxon>
        <taxon>Bacillati</taxon>
        <taxon>Actinomycetota</taxon>
        <taxon>Actinomycetes</taxon>
        <taxon>Streptosporangiales</taxon>
        <taxon>Streptosporangiaceae</taxon>
        <taxon>Microbispora</taxon>
    </lineage>
</organism>
<feature type="transmembrane region" description="Helical" evidence="9">
    <location>
        <begin position="167"/>
        <end position="188"/>
    </location>
</feature>
<evidence type="ECO:0000313" key="12">
    <source>
        <dbReference type="EMBL" id="GIH41022.1"/>
    </source>
</evidence>
<name>A0ABQ4G1S9_9ACTN</name>
<dbReference type="EMBL" id="BOOC01000018">
    <property type="protein sequence ID" value="GIH41022.1"/>
    <property type="molecule type" value="Genomic_DNA"/>
</dbReference>
<comment type="catalytic activity">
    <reaction evidence="1">
        <text>ATP + protein L-histidine = ADP + protein N-phospho-L-histidine.</text>
        <dbReference type="EC" id="2.7.13.3"/>
    </reaction>
</comment>
<reference evidence="12 13" key="1">
    <citation type="submission" date="2021-01" db="EMBL/GenBank/DDBJ databases">
        <title>Whole genome shotgun sequence of Microbispora corallina NBRC 16416.</title>
        <authorList>
            <person name="Komaki H."/>
            <person name="Tamura T."/>
        </authorList>
    </citation>
    <scope>NUCLEOTIDE SEQUENCE [LARGE SCALE GENOMIC DNA]</scope>
    <source>
        <strain evidence="12 13">NBRC 16416</strain>
    </source>
</reference>
<keyword evidence="9" id="KW-0812">Transmembrane</keyword>
<keyword evidence="9" id="KW-1133">Transmembrane helix</keyword>
<evidence type="ECO:0000313" key="13">
    <source>
        <dbReference type="Proteomes" id="UP000603904"/>
    </source>
</evidence>
<sequence length="421" mass="45033">MRQLVSWVASAAVGFVRACVVLVVSMLVPAVWAAAAGLWIWWWGGNPWPGTVPLLWACIGTLALSRPVCRMVRAVVAKWTGTVIPAGYRQATPVVRMSTGYWWNGYSYERTSRDAHRDQRMRLWWSDPATWCDLRFVVVAPLTMGAIAAVPPAGVVAAIVGFGHAGFLMRLIGVLGVAVAIGTAPYAWRPAVRVAVRFLRPSPAMALADRVDELTAQRADTTVAQAAEIRRIERDLHDGAQARLVALGMSLATVERLMETDPDRAKGLLRDARAGAATSLTELRDLVRGISPPVLTERGLVDAVRALALDSSLEAAVSADLRLRLDPPIESALYFGVAELLTNAAKHARATRAQISIARDGTGTGIVVDVEDDGRGGADVRAGGGLDGLRRRLAVFDGTLVITSPAGGPTRVRMVVPCESS</sequence>
<dbReference type="Gene3D" id="3.30.565.10">
    <property type="entry name" value="Histidine kinase-like ATPase, C-terminal domain"/>
    <property type="match status" value="1"/>
</dbReference>
<dbReference type="InterPro" id="IPR050482">
    <property type="entry name" value="Sensor_HK_TwoCompSys"/>
</dbReference>
<feature type="domain" description="Histidine kinase/HSP90-like ATPase" evidence="10">
    <location>
        <begin position="332"/>
        <end position="418"/>
    </location>
</feature>
<proteinExistence type="predicted"/>
<evidence type="ECO:0000256" key="8">
    <source>
        <dbReference type="ARBA" id="ARBA00023012"/>
    </source>
</evidence>
<dbReference type="InterPro" id="IPR003594">
    <property type="entry name" value="HATPase_dom"/>
</dbReference>
<dbReference type="SUPFAM" id="SSF55874">
    <property type="entry name" value="ATPase domain of HSP90 chaperone/DNA topoisomerase II/histidine kinase"/>
    <property type="match status" value="1"/>
</dbReference>
<keyword evidence="4" id="KW-0808">Transferase</keyword>
<feature type="transmembrane region" description="Helical" evidence="9">
    <location>
        <begin position="12"/>
        <end position="42"/>
    </location>
</feature>
<dbReference type="InterPro" id="IPR011712">
    <property type="entry name" value="Sig_transdc_His_kin_sub3_dim/P"/>
</dbReference>
<evidence type="ECO:0000259" key="11">
    <source>
        <dbReference type="Pfam" id="PF07730"/>
    </source>
</evidence>
<feature type="transmembrane region" description="Helical" evidence="9">
    <location>
        <begin position="136"/>
        <end position="161"/>
    </location>
</feature>
<dbReference type="Proteomes" id="UP000603904">
    <property type="component" value="Unassembled WGS sequence"/>
</dbReference>
<keyword evidence="7" id="KW-0067">ATP-binding</keyword>
<evidence type="ECO:0000256" key="6">
    <source>
        <dbReference type="ARBA" id="ARBA00022777"/>
    </source>
</evidence>
<dbReference type="EC" id="2.7.13.3" evidence="2"/>
<evidence type="ECO:0000259" key="10">
    <source>
        <dbReference type="Pfam" id="PF02518"/>
    </source>
</evidence>